<dbReference type="SMART" id="SM00751">
    <property type="entry name" value="BSD"/>
    <property type="match status" value="1"/>
</dbReference>
<accession>A0ABR0UC41</accession>
<feature type="compositionally biased region" description="Basic and acidic residues" evidence="1">
    <location>
        <begin position="271"/>
        <end position="286"/>
    </location>
</feature>
<reference evidence="3 4" key="1">
    <citation type="journal article" date="2021" name="Comput. Struct. Biotechnol. J.">
        <title>De novo genome assembly of the potent medicinal plant Rehmannia glutinosa using nanopore technology.</title>
        <authorList>
            <person name="Ma L."/>
            <person name="Dong C."/>
            <person name="Song C."/>
            <person name="Wang X."/>
            <person name="Zheng X."/>
            <person name="Niu Y."/>
            <person name="Chen S."/>
            <person name="Feng W."/>
        </authorList>
    </citation>
    <scope>NUCLEOTIDE SEQUENCE [LARGE SCALE GENOMIC DNA]</scope>
    <source>
        <strain evidence="3">DH-2019</strain>
    </source>
</reference>
<dbReference type="SUPFAM" id="SSF140383">
    <property type="entry name" value="BSD domain-like"/>
    <property type="match status" value="1"/>
</dbReference>
<feature type="compositionally biased region" description="Basic and acidic residues" evidence="1">
    <location>
        <begin position="303"/>
        <end position="361"/>
    </location>
</feature>
<dbReference type="Gene3D" id="1.10.3970.10">
    <property type="entry name" value="BSD domain"/>
    <property type="match status" value="1"/>
</dbReference>
<evidence type="ECO:0000313" key="3">
    <source>
        <dbReference type="EMBL" id="KAK6120118.1"/>
    </source>
</evidence>
<evidence type="ECO:0000259" key="2">
    <source>
        <dbReference type="PROSITE" id="PS50858"/>
    </source>
</evidence>
<dbReference type="InterPro" id="IPR035925">
    <property type="entry name" value="BSD_dom_sf"/>
</dbReference>
<dbReference type="InterPro" id="IPR005607">
    <property type="entry name" value="BSD_dom"/>
</dbReference>
<evidence type="ECO:0000313" key="4">
    <source>
        <dbReference type="Proteomes" id="UP001318860"/>
    </source>
</evidence>
<dbReference type="Pfam" id="PF03909">
    <property type="entry name" value="BSD"/>
    <property type="match status" value="1"/>
</dbReference>
<dbReference type="PROSITE" id="PS50858">
    <property type="entry name" value="BSD"/>
    <property type="match status" value="1"/>
</dbReference>
<feature type="compositionally biased region" description="Basic and acidic residues" evidence="1">
    <location>
        <begin position="372"/>
        <end position="393"/>
    </location>
</feature>
<dbReference type="PANTHER" id="PTHR16019:SF5">
    <property type="entry name" value="BSD DOMAIN-CONTAINING PROTEIN 1"/>
    <property type="match status" value="1"/>
</dbReference>
<protein>
    <recommendedName>
        <fullName evidence="2">BSD domain-containing protein</fullName>
    </recommendedName>
</protein>
<proteinExistence type="predicted"/>
<dbReference type="InterPro" id="IPR051494">
    <property type="entry name" value="BSD_domain-containing"/>
</dbReference>
<feature type="region of interest" description="Disordered" evidence="1">
    <location>
        <begin position="1"/>
        <end position="55"/>
    </location>
</feature>
<organism evidence="3 4">
    <name type="scientific">Rehmannia glutinosa</name>
    <name type="common">Chinese foxglove</name>
    <dbReference type="NCBI Taxonomy" id="99300"/>
    <lineage>
        <taxon>Eukaryota</taxon>
        <taxon>Viridiplantae</taxon>
        <taxon>Streptophyta</taxon>
        <taxon>Embryophyta</taxon>
        <taxon>Tracheophyta</taxon>
        <taxon>Spermatophyta</taxon>
        <taxon>Magnoliopsida</taxon>
        <taxon>eudicotyledons</taxon>
        <taxon>Gunneridae</taxon>
        <taxon>Pentapetalae</taxon>
        <taxon>asterids</taxon>
        <taxon>lamiids</taxon>
        <taxon>Lamiales</taxon>
        <taxon>Orobanchaceae</taxon>
        <taxon>Rehmannieae</taxon>
        <taxon>Rehmannia</taxon>
    </lineage>
</organism>
<dbReference type="Proteomes" id="UP001318860">
    <property type="component" value="Unassembled WGS sequence"/>
</dbReference>
<dbReference type="EMBL" id="JABTTQ020003096">
    <property type="protein sequence ID" value="KAK6120118.1"/>
    <property type="molecule type" value="Genomic_DNA"/>
</dbReference>
<sequence length="413" mass="46147">MNFFKSILLDDPDPPKHESSNEPGPKSSLNQQSDEDRNPDDVAQEDGSADGWNFGGLIKTFATRSESLIETYRRDLEEFGSGLKKETEVIREVASRAVKDLPASLEAGTSAAQGVLDGVLKSTAEIISKETQFFGSDGEPETPEANGSLKSGRYSWFEAQLSAIQSDLNTFCEEPEDVDEYKKWKLGFQLEDKRDEIEGLIGENGTLEGIYEKVVPSVVDHETFLFRYFYRVDKLKQQEKVRANLVKRTISVDDDDDELSWDVDEEEENDGNGKVKEGDGDGDKGVSDVSLNLVEGSDNGSMDGKERGNFDVNDGDKNDKDVSLDEKEVKSDEVAGAKSDEKVNFEESVEGKNNENVVMEKEWDEIEDTGSGDEKKISTERPHRANPREHLKAEEDDEDLSWDIEDDDEPVKS</sequence>
<feature type="compositionally biased region" description="Acidic residues" evidence="1">
    <location>
        <begin position="362"/>
        <end position="371"/>
    </location>
</feature>
<gene>
    <name evidence="3" type="ORF">DH2020_046154</name>
</gene>
<dbReference type="PANTHER" id="PTHR16019">
    <property type="entry name" value="SYNAPSE-ASSOCIATED PROTEIN"/>
    <property type="match status" value="1"/>
</dbReference>
<comment type="caution">
    <text evidence="3">The sequence shown here is derived from an EMBL/GenBank/DDBJ whole genome shotgun (WGS) entry which is preliminary data.</text>
</comment>
<feature type="domain" description="BSD" evidence="2">
    <location>
        <begin position="184"/>
        <end position="236"/>
    </location>
</feature>
<evidence type="ECO:0000256" key="1">
    <source>
        <dbReference type="SAM" id="MobiDB-lite"/>
    </source>
</evidence>
<keyword evidence="4" id="KW-1185">Reference proteome</keyword>
<feature type="compositionally biased region" description="Acidic residues" evidence="1">
    <location>
        <begin position="394"/>
        <end position="413"/>
    </location>
</feature>
<name>A0ABR0UC41_REHGL</name>
<feature type="region of interest" description="Disordered" evidence="1">
    <location>
        <begin position="257"/>
        <end position="413"/>
    </location>
</feature>
<feature type="compositionally biased region" description="Acidic residues" evidence="1">
    <location>
        <begin position="257"/>
        <end position="270"/>
    </location>
</feature>